<dbReference type="Gene3D" id="3.40.30.10">
    <property type="entry name" value="Glutaredoxin"/>
    <property type="match status" value="1"/>
</dbReference>
<dbReference type="Proteomes" id="UP001152320">
    <property type="component" value="Chromosome 4"/>
</dbReference>
<dbReference type="InterPro" id="IPR036249">
    <property type="entry name" value="Thioredoxin-like_sf"/>
</dbReference>
<evidence type="ECO:0000313" key="3">
    <source>
        <dbReference type="EMBL" id="KAJ8044176.1"/>
    </source>
</evidence>
<dbReference type="PANTHER" id="PTHR11571">
    <property type="entry name" value="GLUTATHIONE S-TRANSFERASE"/>
    <property type="match status" value="1"/>
</dbReference>
<name>A0A9Q1HGI7_HOLLE</name>
<dbReference type="SFLD" id="SFLDS00019">
    <property type="entry name" value="Glutathione_Transferase_(cytos"/>
    <property type="match status" value="1"/>
</dbReference>
<dbReference type="SUPFAM" id="SSF52833">
    <property type="entry name" value="Thioredoxin-like"/>
    <property type="match status" value="1"/>
</dbReference>
<dbReference type="EMBL" id="JAIZAY010000004">
    <property type="protein sequence ID" value="KAJ8044176.1"/>
    <property type="molecule type" value="Genomic_DNA"/>
</dbReference>
<dbReference type="SUPFAM" id="SSF47616">
    <property type="entry name" value="GST C-terminal domain-like"/>
    <property type="match status" value="1"/>
</dbReference>
<reference evidence="3" key="1">
    <citation type="submission" date="2021-10" db="EMBL/GenBank/DDBJ databases">
        <title>Tropical sea cucumber genome reveals ecological adaptation and Cuvierian tubules defense mechanism.</title>
        <authorList>
            <person name="Chen T."/>
        </authorList>
    </citation>
    <scope>NUCLEOTIDE SEQUENCE</scope>
    <source>
        <strain evidence="3">Nanhai2018</strain>
        <tissue evidence="3">Muscle</tissue>
    </source>
</reference>
<dbReference type="AlphaFoldDB" id="A0A9Q1HGI7"/>
<dbReference type="InterPro" id="IPR040079">
    <property type="entry name" value="Glutathione_S-Trfase"/>
</dbReference>
<sequence>MPSYKLTYFNGRGRAEVVRYMMELKGIEYVDHRIQRETWPELKPKTPNGQLPLLEIDGTEYPQSHAMYRYLARENGLFGSNSKEQLEIDVVCETAGDLWPGICKIYDTQGDEEKNVLRKKFAEEGAMKHISNLEKLLKRNKGGSGWFIGDKVTLADIMVFNMIYDLLPSILNIKEGEFDLKEHDVLKAFVERFKAQEKIADWIKRRPQTPF</sequence>
<feature type="domain" description="GST C-terminal" evidence="2">
    <location>
        <begin position="81"/>
        <end position="211"/>
    </location>
</feature>
<dbReference type="CDD" id="cd03039">
    <property type="entry name" value="GST_N_Sigma_like"/>
    <property type="match status" value="1"/>
</dbReference>
<protein>
    <submittedName>
        <fullName evidence="3">S-crystallin SL11</fullName>
    </submittedName>
</protein>
<dbReference type="GO" id="GO:0006749">
    <property type="term" value="P:glutathione metabolic process"/>
    <property type="evidence" value="ECO:0007669"/>
    <property type="project" value="TreeGrafter"/>
</dbReference>
<dbReference type="SFLD" id="SFLDG00363">
    <property type="entry name" value="AMPS_(cytGST):_Alpha-__Mu-__Pi"/>
    <property type="match status" value="1"/>
</dbReference>
<accession>A0A9Q1HGI7</accession>
<dbReference type="InterPro" id="IPR036282">
    <property type="entry name" value="Glutathione-S-Trfase_C_sf"/>
</dbReference>
<comment type="caution">
    <text evidence="3">The sequence shown here is derived from an EMBL/GenBank/DDBJ whole genome shotgun (WGS) entry which is preliminary data.</text>
</comment>
<dbReference type="InterPro" id="IPR004045">
    <property type="entry name" value="Glutathione_S-Trfase_N"/>
</dbReference>
<feature type="domain" description="GST N-terminal" evidence="1">
    <location>
        <begin position="2"/>
        <end position="79"/>
    </location>
</feature>
<dbReference type="Pfam" id="PF14497">
    <property type="entry name" value="GST_C_3"/>
    <property type="match status" value="1"/>
</dbReference>
<dbReference type="CDD" id="cd03192">
    <property type="entry name" value="GST_C_Sigma_like"/>
    <property type="match status" value="1"/>
</dbReference>
<evidence type="ECO:0000259" key="1">
    <source>
        <dbReference type="PROSITE" id="PS50404"/>
    </source>
</evidence>
<organism evidence="3 4">
    <name type="scientific">Holothuria leucospilota</name>
    <name type="common">Black long sea cucumber</name>
    <name type="synonym">Mertensiothuria leucospilota</name>
    <dbReference type="NCBI Taxonomy" id="206669"/>
    <lineage>
        <taxon>Eukaryota</taxon>
        <taxon>Metazoa</taxon>
        <taxon>Echinodermata</taxon>
        <taxon>Eleutherozoa</taxon>
        <taxon>Echinozoa</taxon>
        <taxon>Holothuroidea</taxon>
        <taxon>Aspidochirotacea</taxon>
        <taxon>Aspidochirotida</taxon>
        <taxon>Holothuriidae</taxon>
        <taxon>Holothuria</taxon>
    </lineage>
</organism>
<dbReference type="GO" id="GO:0004364">
    <property type="term" value="F:glutathione transferase activity"/>
    <property type="evidence" value="ECO:0007669"/>
    <property type="project" value="TreeGrafter"/>
</dbReference>
<dbReference type="PROSITE" id="PS50405">
    <property type="entry name" value="GST_CTER"/>
    <property type="match status" value="1"/>
</dbReference>
<dbReference type="PANTHER" id="PTHR11571:SF150">
    <property type="entry name" value="GLUTATHIONE S-TRANSFERASE"/>
    <property type="match status" value="1"/>
</dbReference>
<dbReference type="PROSITE" id="PS50404">
    <property type="entry name" value="GST_NTER"/>
    <property type="match status" value="1"/>
</dbReference>
<dbReference type="Pfam" id="PF02798">
    <property type="entry name" value="GST_N"/>
    <property type="match status" value="1"/>
</dbReference>
<evidence type="ECO:0000313" key="4">
    <source>
        <dbReference type="Proteomes" id="UP001152320"/>
    </source>
</evidence>
<dbReference type="FunFam" id="3.40.30.10:FF:000543">
    <property type="entry name" value="Hematopoietic prostaglandin D synthase"/>
    <property type="match status" value="1"/>
</dbReference>
<dbReference type="InterPro" id="IPR050213">
    <property type="entry name" value="GST_superfamily"/>
</dbReference>
<dbReference type="InterPro" id="IPR010987">
    <property type="entry name" value="Glutathione-S-Trfase_C-like"/>
</dbReference>
<gene>
    <name evidence="3" type="ORF">HOLleu_11561</name>
</gene>
<dbReference type="InterPro" id="IPR004046">
    <property type="entry name" value="GST_C"/>
</dbReference>
<dbReference type="FunFam" id="1.20.1050.10:FF:000030">
    <property type="entry name" value="Glutathione S-transferase S1"/>
    <property type="match status" value="1"/>
</dbReference>
<keyword evidence="4" id="KW-1185">Reference proteome</keyword>
<dbReference type="OrthoDB" id="414243at2759"/>
<evidence type="ECO:0000259" key="2">
    <source>
        <dbReference type="PROSITE" id="PS50405"/>
    </source>
</evidence>
<dbReference type="SFLD" id="SFLDG01205">
    <property type="entry name" value="AMPS.1"/>
    <property type="match status" value="1"/>
</dbReference>
<dbReference type="Gene3D" id="1.20.1050.10">
    <property type="match status" value="1"/>
</dbReference>
<proteinExistence type="predicted"/>